<keyword evidence="3" id="KW-1185">Reference proteome</keyword>
<evidence type="ECO:0000313" key="2">
    <source>
        <dbReference type="EMBL" id="GAT52695.1"/>
    </source>
</evidence>
<sequence>MRACSVWTRSVEGRKEADWNSNHIRQFPPILSSTSTTGIAKCTHWVPAQAISDDAALALCGVHLVELAQTQYLRRRQDDTPLGFKTRKRGFAGVVPAHARVAAVPSGVCRWLLLRLVSSSNTLDGADCCARRRPARRAFEAQRQVVGEGGGRQTVDTRRERRSGTQRLCTPSGVHWGRGTGRALLATTSSADALTGCRRRLAYTSLRVETSKTHVGHRPYKQASMPSSSHPTPDLLAAAATTPTPRREAEARALQLPSAVGLLGQHHPAGAGGTASQSYFRAAARYAPLATRATECDAFSATPSSNTVAGVV</sequence>
<proteinExistence type="predicted"/>
<dbReference type="EMBL" id="DF847878">
    <property type="protein sequence ID" value="GAT52695.1"/>
    <property type="molecule type" value="Genomic_DNA"/>
</dbReference>
<feature type="region of interest" description="Disordered" evidence="1">
    <location>
        <begin position="213"/>
        <end position="233"/>
    </location>
</feature>
<accession>A0ABQ0LNQ1</accession>
<protein>
    <submittedName>
        <fullName evidence="2">Uncharacterized protein</fullName>
    </submittedName>
</protein>
<reference evidence="2" key="1">
    <citation type="submission" date="2014-09" db="EMBL/GenBank/DDBJ databases">
        <title>Genome sequence of the luminous mushroom Mycena chlorophos for searching fungal bioluminescence genes.</title>
        <authorList>
            <person name="Tanaka Y."/>
            <person name="Kasuga D."/>
            <person name="Oba Y."/>
            <person name="Hase S."/>
            <person name="Sato K."/>
            <person name="Oba Y."/>
            <person name="Sakakibara Y."/>
        </authorList>
    </citation>
    <scope>NUCLEOTIDE SEQUENCE</scope>
</reference>
<evidence type="ECO:0000256" key="1">
    <source>
        <dbReference type="SAM" id="MobiDB-lite"/>
    </source>
</evidence>
<dbReference type="Proteomes" id="UP000815677">
    <property type="component" value="Unassembled WGS sequence"/>
</dbReference>
<name>A0ABQ0LNQ1_MYCCL</name>
<gene>
    <name evidence="2" type="ORF">MCHLO_09720</name>
</gene>
<evidence type="ECO:0000313" key="3">
    <source>
        <dbReference type="Proteomes" id="UP000815677"/>
    </source>
</evidence>
<feature type="region of interest" description="Disordered" evidence="1">
    <location>
        <begin position="143"/>
        <end position="167"/>
    </location>
</feature>
<organism evidence="2 3">
    <name type="scientific">Mycena chlorophos</name>
    <name type="common">Agaric fungus</name>
    <name type="synonym">Agaricus chlorophos</name>
    <dbReference type="NCBI Taxonomy" id="658473"/>
    <lineage>
        <taxon>Eukaryota</taxon>
        <taxon>Fungi</taxon>
        <taxon>Dikarya</taxon>
        <taxon>Basidiomycota</taxon>
        <taxon>Agaricomycotina</taxon>
        <taxon>Agaricomycetes</taxon>
        <taxon>Agaricomycetidae</taxon>
        <taxon>Agaricales</taxon>
        <taxon>Marasmiineae</taxon>
        <taxon>Mycenaceae</taxon>
        <taxon>Mycena</taxon>
    </lineage>
</organism>